<dbReference type="Proteomes" id="UP000009073">
    <property type="component" value="Chromosome"/>
</dbReference>
<dbReference type="OrthoDB" id="9782569at2"/>
<evidence type="ECO:0000259" key="9">
    <source>
        <dbReference type="PROSITE" id="PS51099"/>
    </source>
</evidence>
<evidence type="ECO:0000313" key="11">
    <source>
        <dbReference type="Proteomes" id="UP000009073"/>
    </source>
</evidence>
<dbReference type="GO" id="GO:0009401">
    <property type="term" value="P:phosphoenolpyruvate-dependent sugar phosphotransferase system"/>
    <property type="evidence" value="ECO:0007669"/>
    <property type="project" value="UniProtKB-KW"/>
</dbReference>
<evidence type="ECO:0000256" key="2">
    <source>
        <dbReference type="ARBA" id="ARBA00012799"/>
    </source>
</evidence>
<keyword evidence="6" id="KW-0808">Transferase</keyword>
<dbReference type="PROSITE" id="PS51099">
    <property type="entry name" value="PTS_EIIB_TYPE_2"/>
    <property type="match status" value="1"/>
</dbReference>
<evidence type="ECO:0000256" key="7">
    <source>
        <dbReference type="ARBA" id="ARBA00022683"/>
    </source>
</evidence>
<dbReference type="Pfam" id="PF02302">
    <property type="entry name" value="PTS_IIB"/>
    <property type="match status" value="1"/>
</dbReference>
<comment type="catalytic activity">
    <reaction evidence="1">
        <text>D-fructose(out) + N(pros)-phospho-L-histidyl-[protein] = D-fructose 1-phosphate(in) + L-histidyl-[protein]</text>
        <dbReference type="Rhea" id="RHEA:49252"/>
        <dbReference type="Rhea" id="RHEA-COMP:9745"/>
        <dbReference type="Rhea" id="RHEA-COMP:9746"/>
        <dbReference type="ChEBI" id="CHEBI:29979"/>
        <dbReference type="ChEBI" id="CHEBI:37721"/>
        <dbReference type="ChEBI" id="CHEBI:58674"/>
        <dbReference type="ChEBI" id="CHEBI:64837"/>
        <dbReference type="EC" id="2.7.1.202"/>
    </reaction>
</comment>
<dbReference type="EMBL" id="CP001616">
    <property type="protein sequence ID" value="ACQ93501.1"/>
    <property type="molecule type" value="Genomic_DNA"/>
</dbReference>
<reference evidence="10 11" key="2">
    <citation type="journal article" date="2011" name="Stand. Genomic Sci.">
        <title>Complete genome sequence of Tolumonas auensis type strain (TA 4).</title>
        <authorList>
            <person name="Chertkov O."/>
            <person name="Copeland A."/>
            <person name="Lucas S."/>
            <person name="Lapidus A."/>
            <person name="Berry K.W."/>
            <person name="Detter J.C."/>
            <person name="Del Rio T.G."/>
            <person name="Hammon N."/>
            <person name="Dalin E."/>
            <person name="Tice H."/>
            <person name="Pitluck S."/>
            <person name="Richardson P."/>
            <person name="Bruce D."/>
            <person name="Goodwin L."/>
            <person name="Han C."/>
            <person name="Tapia R."/>
            <person name="Saunders E."/>
            <person name="Schmutz J."/>
            <person name="Brettin T."/>
            <person name="Larimer F."/>
            <person name="Land M."/>
            <person name="Hauser L."/>
            <person name="Spring S."/>
            <person name="Rohde M."/>
            <person name="Kyrpides N.C."/>
            <person name="Ivanova N."/>
            <person name="Goker M."/>
            <person name="Beller H.R."/>
            <person name="Klenk H.P."/>
            <person name="Woyke T."/>
        </authorList>
    </citation>
    <scope>NUCLEOTIDE SEQUENCE [LARGE SCALE GENOMIC DNA]</scope>
    <source>
        <strain evidence="11">DSM 9187 / TA4</strain>
    </source>
</reference>
<dbReference type="SUPFAM" id="SSF52794">
    <property type="entry name" value="PTS system IIB component-like"/>
    <property type="match status" value="1"/>
</dbReference>
<evidence type="ECO:0000256" key="4">
    <source>
        <dbReference type="ARBA" id="ARBA00022553"/>
    </source>
</evidence>
<sequence length="115" mass="12614">MTLQLSIVAVTACVSGVAHTYMAAEKIEKMCTAKGMKIRVETQGALGIENKLSDDEIKSSNLAIIIADINIEGMERFDNCNVIKISTRLFLQSPEKVMKAIEDISLFSKGVKIHL</sequence>
<feature type="domain" description="PTS EIIB type-2" evidence="9">
    <location>
        <begin position="7"/>
        <end position="103"/>
    </location>
</feature>
<dbReference type="PANTHER" id="PTHR30505">
    <property type="entry name" value="FRUCTOSE-LIKE PERMEASE"/>
    <property type="match status" value="1"/>
</dbReference>
<dbReference type="NCBIfam" id="TIGR00829">
    <property type="entry name" value="FRU"/>
    <property type="match status" value="1"/>
</dbReference>
<dbReference type="InterPro" id="IPR003501">
    <property type="entry name" value="PTS_EIIB_2/3"/>
</dbReference>
<dbReference type="HOGENOM" id="CLU_013155_2_1_6"/>
<dbReference type="KEGG" id="tau:Tola_1898"/>
<evidence type="ECO:0000256" key="6">
    <source>
        <dbReference type="ARBA" id="ARBA00022679"/>
    </source>
</evidence>
<keyword evidence="7" id="KW-0598">Phosphotransferase system</keyword>
<dbReference type="PANTHER" id="PTHR30505:SF0">
    <property type="entry name" value="FRUCTOSE-LIKE PTS SYSTEM EIIBC COMPONENT-RELATED"/>
    <property type="match status" value="1"/>
</dbReference>
<dbReference type="STRING" id="595494.Tola_1898"/>
<evidence type="ECO:0000313" key="10">
    <source>
        <dbReference type="EMBL" id="ACQ93501.1"/>
    </source>
</evidence>
<dbReference type="InterPro" id="IPR003353">
    <property type="entry name" value="PTS_IIB_fruc"/>
</dbReference>
<dbReference type="GO" id="GO:0022877">
    <property type="term" value="F:protein-N(PI)-phosphohistidine-fructose phosphotransferase system transporter activity"/>
    <property type="evidence" value="ECO:0007669"/>
    <property type="project" value="InterPro"/>
</dbReference>
<keyword evidence="3" id="KW-0813">Transport</keyword>
<dbReference type="InterPro" id="IPR013011">
    <property type="entry name" value="PTS_EIIB_2"/>
</dbReference>
<dbReference type="GO" id="GO:0016301">
    <property type="term" value="F:kinase activity"/>
    <property type="evidence" value="ECO:0007669"/>
    <property type="project" value="UniProtKB-KW"/>
</dbReference>
<organism evidence="10 11">
    <name type="scientific">Tolumonas auensis (strain DSM 9187 / NBRC 110442 / TA 4)</name>
    <dbReference type="NCBI Taxonomy" id="595494"/>
    <lineage>
        <taxon>Bacteria</taxon>
        <taxon>Pseudomonadati</taxon>
        <taxon>Pseudomonadota</taxon>
        <taxon>Gammaproteobacteria</taxon>
        <taxon>Aeromonadales</taxon>
        <taxon>Aeromonadaceae</taxon>
        <taxon>Tolumonas</taxon>
    </lineage>
</organism>
<keyword evidence="11" id="KW-1185">Reference proteome</keyword>
<keyword evidence="5" id="KW-0762">Sugar transport</keyword>
<gene>
    <name evidence="10" type="ordered locus">Tola_1898</name>
</gene>
<keyword evidence="8" id="KW-0418">Kinase</keyword>
<dbReference type="InterPro" id="IPR036095">
    <property type="entry name" value="PTS_EIIB-like_sf"/>
</dbReference>
<dbReference type="RefSeq" id="WP_015878969.1">
    <property type="nucleotide sequence ID" value="NC_012691.1"/>
</dbReference>
<evidence type="ECO:0000256" key="1">
    <source>
        <dbReference type="ARBA" id="ARBA00001401"/>
    </source>
</evidence>
<proteinExistence type="predicted"/>
<evidence type="ECO:0000256" key="8">
    <source>
        <dbReference type="ARBA" id="ARBA00022777"/>
    </source>
</evidence>
<evidence type="ECO:0000256" key="5">
    <source>
        <dbReference type="ARBA" id="ARBA00022597"/>
    </source>
</evidence>
<dbReference type="Gene3D" id="3.40.50.2300">
    <property type="match status" value="1"/>
</dbReference>
<dbReference type="AlphaFoldDB" id="C4LFY4"/>
<dbReference type="EC" id="2.7.1.202" evidence="2"/>
<evidence type="ECO:0000256" key="3">
    <source>
        <dbReference type="ARBA" id="ARBA00022448"/>
    </source>
</evidence>
<dbReference type="GO" id="GO:0090563">
    <property type="term" value="F:protein-phosphocysteine-sugar phosphotransferase activity"/>
    <property type="evidence" value="ECO:0007669"/>
    <property type="project" value="TreeGrafter"/>
</dbReference>
<dbReference type="eggNOG" id="COG1445">
    <property type="taxonomic scope" value="Bacteria"/>
</dbReference>
<reference evidence="11" key="1">
    <citation type="submission" date="2009-05" db="EMBL/GenBank/DDBJ databases">
        <title>Complete sequence of Tolumonas auensis DSM 9187.</title>
        <authorList>
            <consortium name="US DOE Joint Genome Institute"/>
            <person name="Lucas S."/>
            <person name="Copeland A."/>
            <person name="Lapidus A."/>
            <person name="Glavina del Rio T."/>
            <person name="Tice H."/>
            <person name="Bruce D."/>
            <person name="Goodwin L."/>
            <person name="Pitluck S."/>
            <person name="Chertkov O."/>
            <person name="Brettin T."/>
            <person name="Detter J.C."/>
            <person name="Han C."/>
            <person name="Larimer F."/>
            <person name="Land M."/>
            <person name="Hauser L."/>
            <person name="Kyrpides N."/>
            <person name="Mikhailova N."/>
            <person name="Spring S."/>
            <person name="Beller H."/>
        </authorList>
    </citation>
    <scope>NUCLEOTIDE SEQUENCE [LARGE SCALE GENOMIC DNA]</scope>
    <source>
        <strain evidence="11">DSM 9187 / TA4</strain>
    </source>
</reference>
<keyword evidence="4" id="KW-0597">Phosphoprotein</keyword>
<accession>C4LFY4</accession>
<dbReference type="InterPro" id="IPR050864">
    <property type="entry name" value="Bacterial_PTS_Sugar_Transport"/>
</dbReference>
<dbReference type="GO" id="GO:0005886">
    <property type="term" value="C:plasma membrane"/>
    <property type="evidence" value="ECO:0007669"/>
    <property type="project" value="TreeGrafter"/>
</dbReference>
<dbReference type="CDD" id="cd05569">
    <property type="entry name" value="PTS_IIB_fructose"/>
    <property type="match status" value="1"/>
</dbReference>
<name>C4LFY4_TOLAT</name>
<protein>
    <recommendedName>
        <fullName evidence="2">protein-N(pi)-phosphohistidine--D-fructose phosphotransferase</fullName>
        <ecNumber evidence="2">2.7.1.202</ecNumber>
    </recommendedName>
</protein>